<comment type="caution">
    <text evidence="3">The sequence shown here is derived from an EMBL/GenBank/DDBJ whole genome shotgun (WGS) entry which is preliminary data.</text>
</comment>
<dbReference type="Proteomes" id="UP000029067">
    <property type="component" value="Unassembled WGS sequence"/>
</dbReference>
<dbReference type="STRING" id="1688.BCUN_0655"/>
<proteinExistence type="predicted"/>
<sequence>MALPLQRTCAACCAAALCLAALAGAPAAFAVDQSAQLSSSQEFASHDVFHAVDSRRYYLAGGDGAITHASAAKASPWKLSVDTSVDGPAVPLGQVDGAKGLVRVHVRVEPADTRYSGQLRTFAAFTIPTDSCTDISADDGVSVTAQGNDTLIAATADPGQALDFHVYATATDFNMTPLTVAALAAASPGAYAAGLRGLADRSDQLTASLGTATDGAQETRHRELIDTLTKLRDQERSLAASTTKTRTQAHEHAFRAYMAAYVGSYTTHLSGSIGSKTQMTALMGTAGELKGDTPLAHAVTDLAAAVNSLSDAHQHAGAADEVDRIITRIRQQGTTGLAEELRQTAGEQTRLGSEQYARGQSQLTAAMVPYSMAYTDAYTAHLSDLAGNDVAAAAAHRDAAVAATNAAEGTNAALKKDKQGVDAAMATLAAAREHTGAGSAARQVLRRFADRFDGGDGSDATAASAPGDGPRIMQEAAAWREAHTPGGRARTALQRQVATLRDREDAAGGEDDMSSLVDDSSDGNAAADVAKYAGKFTGGSAADAAQDDDDPSATSPSAMAPSDLLAMRLDFAGVGDHSVFRPSNGQLVDETTAIASHATVLRALADTLEHTDWGSRVTGMPAGEAKVLTTRFVMVVS</sequence>
<feature type="region of interest" description="Disordered" evidence="1">
    <location>
        <begin position="539"/>
        <end position="559"/>
    </location>
</feature>
<dbReference type="EMBL" id="JGYV01000001">
    <property type="protein sequence ID" value="KFI66148.1"/>
    <property type="molecule type" value="Genomic_DNA"/>
</dbReference>
<evidence type="ECO:0000313" key="4">
    <source>
        <dbReference type="Proteomes" id="UP000029067"/>
    </source>
</evidence>
<evidence type="ECO:0000256" key="2">
    <source>
        <dbReference type="SAM" id="SignalP"/>
    </source>
</evidence>
<accession>A0A087B548</accession>
<feature type="chain" id="PRO_5001818794" evidence="2">
    <location>
        <begin position="31"/>
        <end position="637"/>
    </location>
</feature>
<evidence type="ECO:0000256" key="1">
    <source>
        <dbReference type="SAM" id="MobiDB-lite"/>
    </source>
</evidence>
<dbReference type="RefSeq" id="WP_051920592.1">
    <property type="nucleotide sequence ID" value="NZ_JGYV01000001.1"/>
</dbReference>
<reference evidence="3 4" key="1">
    <citation type="submission" date="2014-03" db="EMBL/GenBank/DDBJ databases">
        <title>Genomics of Bifidobacteria.</title>
        <authorList>
            <person name="Ventura M."/>
            <person name="Milani C."/>
            <person name="Lugli G.A."/>
        </authorList>
    </citation>
    <scope>NUCLEOTIDE SEQUENCE [LARGE SCALE GENOMIC DNA]</scope>
    <source>
        <strain evidence="3 4">LMG 10738</strain>
    </source>
</reference>
<gene>
    <name evidence="3" type="ORF">BCUN_0655</name>
</gene>
<dbReference type="eggNOG" id="COG1511">
    <property type="taxonomic scope" value="Bacteria"/>
</dbReference>
<name>A0A087B548_9BIFI</name>
<dbReference type="AlphaFoldDB" id="A0A087B548"/>
<protein>
    <submittedName>
        <fullName evidence="3">Tubuliform spidroin</fullName>
    </submittedName>
</protein>
<organism evidence="3 4">
    <name type="scientific">Bifidobacterium cuniculi</name>
    <dbReference type="NCBI Taxonomy" id="1688"/>
    <lineage>
        <taxon>Bacteria</taxon>
        <taxon>Bacillati</taxon>
        <taxon>Actinomycetota</taxon>
        <taxon>Actinomycetes</taxon>
        <taxon>Bifidobacteriales</taxon>
        <taxon>Bifidobacteriaceae</taxon>
        <taxon>Bifidobacterium</taxon>
    </lineage>
</organism>
<feature type="signal peptide" evidence="2">
    <location>
        <begin position="1"/>
        <end position="30"/>
    </location>
</feature>
<evidence type="ECO:0000313" key="3">
    <source>
        <dbReference type="EMBL" id="KFI66148.1"/>
    </source>
</evidence>
<keyword evidence="4" id="KW-1185">Reference proteome</keyword>
<dbReference type="OrthoDB" id="3240077at2"/>
<keyword evidence="2" id="KW-0732">Signal</keyword>
<feature type="region of interest" description="Disordered" evidence="1">
    <location>
        <begin position="499"/>
        <end position="522"/>
    </location>
</feature>